<keyword evidence="2" id="KW-1185">Reference proteome</keyword>
<protein>
    <submittedName>
        <fullName evidence="1">Uncharacterized protein</fullName>
    </submittedName>
</protein>
<gene>
    <name evidence="1" type="ORF">ARTSIC4J27_1703</name>
</gene>
<evidence type="ECO:0000313" key="1">
    <source>
        <dbReference type="EMBL" id="CCQ45751.1"/>
    </source>
</evidence>
<comment type="caution">
    <text evidence="1">The sequence shown here is derived from an EMBL/GenBank/DDBJ whole genome shotgun (WGS) entry which is preliminary data.</text>
</comment>
<dbReference type="AlphaFoldDB" id="A0A024H1X7"/>
<dbReference type="Proteomes" id="UP000035722">
    <property type="component" value="Unassembled WGS sequence"/>
</dbReference>
<reference evidence="2" key="1">
    <citation type="journal article" date="2014" name="Genome Announc.">
        <title>Genome Sequence of Arthrobacter siccitolerans 4J27, a Xeroprotectant-Producing Desiccation-Tolerant Microorganism.</title>
        <authorList>
            <person name="Manzanera M."/>
            <person name="Santa-Cruz-Calvo L."/>
            <person name="Vilchez J.I."/>
            <person name="Garcia-Fontana C."/>
            <person name="Silva-Castro G.A."/>
            <person name="Calvo C."/>
            <person name="Gonzalez-Lopez J."/>
        </authorList>
    </citation>
    <scope>NUCLEOTIDE SEQUENCE [LARGE SCALE GENOMIC DNA]</scope>
    <source>
        <strain evidence="2">4J27</strain>
    </source>
</reference>
<accession>A0A024H1X7</accession>
<dbReference type="EMBL" id="CAQI01000039">
    <property type="protein sequence ID" value="CCQ45751.1"/>
    <property type="molecule type" value="Genomic_DNA"/>
</dbReference>
<evidence type="ECO:0000313" key="2">
    <source>
        <dbReference type="Proteomes" id="UP000035722"/>
    </source>
</evidence>
<dbReference type="STRING" id="861266.ARTSIC4J27_1703"/>
<organism evidence="1 2">
    <name type="scientific">Pseudarthrobacter siccitolerans</name>
    <dbReference type="NCBI Taxonomy" id="861266"/>
    <lineage>
        <taxon>Bacteria</taxon>
        <taxon>Bacillati</taxon>
        <taxon>Actinomycetota</taxon>
        <taxon>Actinomycetes</taxon>
        <taxon>Micrococcales</taxon>
        <taxon>Micrococcaceae</taxon>
        <taxon>Pseudarthrobacter</taxon>
    </lineage>
</organism>
<proteinExistence type="predicted"/>
<name>A0A024H1X7_9MICC</name>
<sequence length="42" mass="4600">MTCGKFHGARPLSSNVAESSACQRLFASCKECVVGVFRPRRI</sequence>